<dbReference type="Proteomes" id="UP000550707">
    <property type="component" value="Unassembled WGS sequence"/>
</dbReference>
<evidence type="ECO:0000256" key="1">
    <source>
        <dbReference type="SAM" id="MobiDB-lite"/>
    </source>
</evidence>
<dbReference type="EMBL" id="JACASF010000001">
    <property type="protein sequence ID" value="KAF6501170.1"/>
    <property type="molecule type" value="Genomic_DNA"/>
</dbReference>
<organism evidence="2 3">
    <name type="scientific">Molossus molossus</name>
    <name type="common">Pallas' mastiff bat</name>
    <name type="synonym">Vespertilio molossus</name>
    <dbReference type="NCBI Taxonomy" id="27622"/>
    <lineage>
        <taxon>Eukaryota</taxon>
        <taxon>Metazoa</taxon>
        <taxon>Chordata</taxon>
        <taxon>Craniata</taxon>
        <taxon>Vertebrata</taxon>
        <taxon>Euteleostomi</taxon>
        <taxon>Mammalia</taxon>
        <taxon>Eutheria</taxon>
        <taxon>Laurasiatheria</taxon>
        <taxon>Chiroptera</taxon>
        <taxon>Yangochiroptera</taxon>
        <taxon>Molossidae</taxon>
        <taxon>Molossus</taxon>
    </lineage>
</organism>
<gene>
    <name evidence="2" type="ORF">HJG59_008126</name>
</gene>
<protein>
    <submittedName>
        <fullName evidence="2">Uncharacterized protein</fullName>
    </submittedName>
</protein>
<dbReference type="InParanoid" id="A0A7J8JXH3"/>
<reference evidence="2 3" key="1">
    <citation type="journal article" date="2020" name="Nature">
        <title>Six reference-quality genomes reveal evolution of bat adaptations.</title>
        <authorList>
            <person name="Jebb D."/>
            <person name="Huang Z."/>
            <person name="Pippel M."/>
            <person name="Hughes G.M."/>
            <person name="Lavrichenko K."/>
            <person name="Devanna P."/>
            <person name="Winkler S."/>
            <person name="Jermiin L.S."/>
            <person name="Skirmuntt E.C."/>
            <person name="Katzourakis A."/>
            <person name="Burkitt-Gray L."/>
            <person name="Ray D.A."/>
            <person name="Sullivan K.A.M."/>
            <person name="Roscito J.G."/>
            <person name="Kirilenko B.M."/>
            <person name="Davalos L.M."/>
            <person name="Corthals A.P."/>
            <person name="Power M.L."/>
            <person name="Jones G."/>
            <person name="Ransome R.D."/>
            <person name="Dechmann D.K.N."/>
            <person name="Locatelli A.G."/>
            <person name="Puechmaille S.J."/>
            <person name="Fedrigo O."/>
            <person name="Jarvis E.D."/>
            <person name="Hiller M."/>
            <person name="Vernes S.C."/>
            <person name="Myers E.W."/>
            <person name="Teeling E.C."/>
        </authorList>
    </citation>
    <scope>NUCLEOTIDE SEQUENCE [LARGE SCALE GENOMIC DNA]</scope>
    <source>
        <strain evidence="2">MMolMol1</strain>
        <tissue evidence="2">Muscle</tissue>
    </source>
</reference>
<accession>A0A7J8JXH3</accession>
<feature type="compositionally biased region" description="Low complexity" evidence="1">
    <location>
        <begin position="108"/>
        <end position="118"/>
    </location>
</feature>
<keyword evidence="3" id="KW-1185">Reference proteome</keyword>
<proteinExistence type="predicted"/>
<comment type="caution">
    <text evidence="2">The sequence shown here is derived from an EMBL/GenBank/DDBJ whole genome shotgun (WGS) entry which is preliminary data.</text>
</comment>
<name>A0A7J8JXH3_MOLMO</name>
<evidence type="ECO:0000313" key="3">
    <source>
        <dbReference type="Proteomes" id="UP000550707"/>
    </source>
</evidence>
<feature type="region of interest" description="Disordered" evidence="1">
    <location>
        <begin position="74"/>
        <end position="96"/>
    </location>
</feature>
<dbReference type="AlphaFoldDB" id="A0A7J8JXH3"/>
<sequence length="187" mass="19572">MWCVGQLLCTSICWGAQCPRICWELFRQSLRPPSGTALAWPRLPALGTLSSLCGLLVFPGQKWGGSALTPSQAAAAGQRRSRGLWSPRGCPSSGSAADCPALVWTAPGPSSRRPAAAYRARDTGRLRPPAPRTSRLPERGSWDPGVGVGERAAGPSAGRDGPSWAGQEGQRGSWAPDVGHPSLLPAV</sequence>
<feature type="region of interest" description="Disordered" evidence="1">
    <location>
        <begin position="108"/>
        <end position="187"/>
    </location>
</feature>
<evidence type="ECO:0000313" key="2">
    <source>
        <dbReference type="EMBL" id="KAF6501170.1"/>
    </source>
</evidence>